<protein>
    <recommendedName>
        <fullName evidence="1">Dipeptidylpeptidase IV N-terminal domain-containing protein</fullName>
    </recommendedName>
</protein>
<sequence length="316" mass="37905">VPLIYGVELTLDNIYKNDTFHTKGMGKWKWIPKSNDILIYDKAHGDSLKSFHRVDIITSDTTTFISPEKLMYMDDIFNVSSFSFDKTGTKLLLLINRSNIWRHSYSGNYFVYDLLSEDLIQVSDKDSQLKNVKFSPDARKISYVKDDNNLYVFDFLSQWEKQLTRDGSETILNGHFGWLYEEEFGGYDAYRWSPDSKYIFFFREDQSNVKQFHWLDEQELYPELNTVYYPKVGEDNPKMKLGIVNVRNRRIKWFYNEPEEDLYFPRAVWQNDKIIVFRLNRKQNQLDLVRFDPRYRRGKILLTERDSCWVDIHDNI</sequence>
<dbReference type="AlphaFoldDB" id="A0A382NW25"/>
<proteinExistence type="predicted"/>
<reference evidence="2" key="1">
    <citation type="submission" date="2018-05" db="EMBL/GenBank/DDBJ databases">
        <authorList>
            <person name="Lanie J.A."/>
            <person name="Ng W.-L."/>
            <person name="Kazmierczak K.M."/>
            <person name="Andrzejewski T.M."/>
            <person name="Davidsen T.M."/>
            <person name="Wayne K.J."/>
            <person name="Tettelin H."/>
            <person name="Glass J.I."/>
            <person name="Rusch D."/>
            <person name="Podicherti R."/>
            <person name="Tsui H.-C.T."/>
            <person name="Winkler M.E."/>
        </authorList>
    </citation>
    <scope>NUCLEOTIDE SEQUENCE</scope>
</reference>
<dbReference type="PANTHER" id="PTHR11731:SF193">
    <property type="entry name" value="DIPEPTIDYL PEPTIDASE 9"/>
    <property type="match status" value="1"/>
</dbReference>
<evidence type="ECO:0000313" key="2">
    <source>
        <dbReference type="EMBL" id="SVC63781.1"/>
    </source>
</evidence>
<organism evidence="2">
    <name type="scientific">marine metagenome</name>
    <dbReference type="NCBI Taxonomy" id="408172"/>
    <lineage>
        <taxon>unclassified sequences</taxon>
        <taxon>metagenomes</taxon>
        <taxon>ecological metagenomes</taxon>
    </lineage>
</organism>
<dbReference type="GO" id="GO:0008239">
    <property type="term" value="F:dipeptidyl-peptidase activity"/>
    <property type="evidence" value="ECO:0007669"/>
    <property type="project" value="TreeGrafter"/>
</dbReference>
<dbReference type="GO" id="GO:0006508">
    <property type="term" value="P:proteolysis"/>
    <property type="evidence" value="ECO:0007669"/>
    <property type="project" value="InterPro"/>
</dbReference>
<feature type="non-terminal residue" evidence="2">
    <location>
        <position position="316"/>
    </location>
</feature>
<feature type="non-terminal residue" evidence="2">
    <location>
        <position position="1"/>
    </location>
</feature>
<feature type="domain" description="Dipeptidylpeptidase IV N-terminal" evidence="1">
    <location>
        <begin position="87"/>
        <end position="315"/>
    </location>
</feature>
<dbReference type="InterPro" id="IPR050278">
    <property type="entry name" value="Serine_Prot_S9B/DPPIV"/>
</dbReference>
<dbReference type="SUPFAM" id="SSF82171">
    <property type="entry name" value="DPP6 N-terminal domain-like"/>
    <property type="match status" value="1"/>
</dbReference>
<dbReference type="EMBL" id="UINC01102281">
    <property type="protein sequence ID" value="SVC63781.1"/>
    <property type="molecule type" value="Genomic_DNA"/>
</dbReference>
<accession>A0A382NW25</accession>
<dbReference type="PANTHER" id="PTHR11731">
    <property type="entry name" value="PROTEASE FAMILY S9B,C DIPEPTIDYL-PEPTIDASE IV-RELATED"/>
    <property type="match status" value="1"/>
</dbReference>
<name>A0A382NW25_9ZZZZ</name>
<dbReference type="InterPro" id="IPR002469">
    <property type="entry name" value="Peptidase_S9B_N"/>
</dbReference>
<dbReference type="Pfam" id="PF00930">
    <property type="entry name" value="DPPIV_N"/>
    <property type="match status" value="1"/>
</dbReference>
<dbReference type="Gene3D" id="2.140.10.30">
    <property type="entry name" value="Dipeptidylpeptidase IV, N-terminal domain"/>
    <property type="match status" value="1"/>
</dbReference>
<gene>
    <name evidence="2" type="ORF">METZ01_LOCUS316635</name>
</gene>
<evidence type="ECO:0000259" key="1">
    <source>
        <dbReference type="Pfam" id="PF00930"/>
    </source>
</evidence>